<evidence type="ECO:0000313" key="16">
    <source>
        <dbReference type="Proteomes" id="UP000002725"/>
    </source>
</evidence>
<dbReference type="SFLD" id="SFLDG01386">
    <property type="entry name" value="main_SPASM_domain-containing"/>
    <property type="match status" value="1"/>
</dbReference>
<dbReference type="GO" id="GO:0046872">
    <property type="term" value="F:metal ion binding"/>
    <property type="evidence" value="ECO:0007669"/>
    <property type="project" value="UniProtKB-KW"/>
</dbReference>
<feature type="compositionally biased region" description="Basic and acidic residues" evidence="13">
    <location>
        <begin position="309"/>
        <end position="321"/>
    </location>
</feature>
<organism evidence="15 16">
    <name type="scientific">Prosthecochloris aestuarii (strain DSM 271 / SK 413)</name>
    <dbReference type="NCBI Taxonomy" id="290512"/>
    <lineage>
        <taxon>Bacteria</taxon>
        <taxon>Pseudomonadati</taxon>
        <taxon>Chlorobiota</taxon>
        <taxon>Chlorobiia</taxon>
        <taxon>Chlorobiales</taxon>
        <taxon>Chlorobiaceae</taxon>
        <taxon>Prosthecochloris</taxon>
    </lineage>
</organism>
<dbReference type="PANTHER" id="PTHR22960">
    <property type="entry name" value="MOLYBDOPTERIN COFACTOR SYNTHESIS PROTEIN A"/>
    <property type="match status" value="1"/>
</dbReference>
<dbReference type="EC" id="4.1.99.22" evidence="2"/>
<keyword evidence="6" id="KW-0547">Nucleotide-binding</keyword>
<evidence type="ECO:0000256" key="8">
    <source>
        <dbReference type="ARBA" id="ARBA00023014"/>
    </source>
</evidence>
<dbReference type="InterPro" id="IPR013785">
    <property type="entry name" value="Aldolase_TIM"/>
</dbReference>
<evidence type="ECO:0000256" key="5">
    <source>
        <dbReference type="ARBA" id="ARBA00022723"/>
    </source>
</evidence>
<dbReference type="HOGENOM" id="CLU_009273_0_0_10"/>
<dbReference type="SFLD" id="SFLDS00029">
    <property type="entry name" value="Radical_SAM"/>
    <property type="match status" value="1"/>
</dbReference>
<dbReference type="UniPathway" id="UPA00344"/>
<comment type="cofactor">
    <cofactor evidence="1">
        <name>[4Fe-4S] cluster</name>
        <dbReference type="ChEBI" id="CHEBI:49883"/>
    </cofactor>
</comment>
<dbReference type="InterPro" id="IPR050105">
    <property type="entry name" value="MoCo_biosynth_MoaA/MoaC"/>
</dbReference>
<dbReference type="CDD" id="cd21117">
    <property type="entry name" value="Twitch_MoaA"/>
    <property type="match status" value="1"/>
</dbReference>
<dbReference type="GO" id="GO:0005525">
    <property type="term" value="F:GTP binding"/>
    <property type="evidence" value="ECO:0007669"/>
    <property type="project" value="UniProtKB-KW"/>
</dbReference>
<evidence type="ECO:0000256" key="2">
    <source>
        <dbReference type="ARBA" id="ARBA00012167"/>
    </source>
</evidence>
<dbReference type="EMBL" id="CP001108">
    <property type="protein sequence ID" value="ACF47130.1"/>
    <property type="molecule type" value="Genomic_DNA"/>
</dbReference>
<dbReference type="InterPro" id="IPR007197">
    <property type="entry name" value="rSAM"/>
</dbReference>
<evidence type="ECO:0000256" key="7">
    <source>
        <dbReference type="ARBA" id="ARBA00023004"/>
    </source>
</evidence>
<keyword evidence="4" id="KW-0949">S-adenosyl-L-methionine</keyword>
<dbReference type="GO" id="GO:0006777">
    <property type="term" value="P:Mo-molybdopterin cofactor biosynthetic process"/>
    <property type="evidence" value="ECO:0007669"/>
    <property type="project" value="UniProtKB-KW"/>
</dbReference>
<dbReference type="NCBIfam" id="TIGR02666">
    <property type="entry name" value="moaA"/>
    <property type="match status" value="1"/>
</dbReference>
<keyword evidence="9" id="KW-0342">GTP-binding</keyword>
<evidence type="ECO:0000256" key="12">
    <source>
        <dbReference type="ARBA" id="ARBA00048697"/>
    </source>
</evidence>
<feature type="domain" description="Radical SAM core" evidence="14">
    <location>
        <begin position="18"/>
        <end position="232"/>
    </location>
</feature>
<dbReference type="PROSITE" id="PS01305">
    <property type="entry name" value="MOAA_NIFB_PQQE"/>
    <property type="match status" value="1"/>
</dbReference>
<comment type="catalytic activity">
    <reaction evidence="12">
        <text>GTP + AH2 + S-adenosyl-L-methionine = (8S)-3',8-cyclo-7,8-dihydroguanosine 5'-triphosphate + 5'-deoxyadenosine + L-methionine + A + H(+)</text>
        <dbReference type="Rhea" id="RHEA:49576"/>
        <dbReference type="ChEBI" id="CHEBI:13193"/>
        <dbReference type="ChEBI" id="CHEBI:15378"/>
        <dbReference type="ChEBI" id="CHEBI:17319"/>
        <dbReference type="ChEBI" id="CHEBI:17499"/>
        <dbReference type="ChEBI" id="CHEBI:37565"/>
        <dbReference type="ChEBI" id="CHEBI:57844"/>
        <dbReference type="ChEBI" id="CHEBI:59789"/>
        <dbReference type="ChEBI" id="CHEBI:131766"/>
        <dbReference type="EC" id="4.1.99.22"/>
    </reaction>
</comment>
<keyword evidence="11" id="KW-0456">Lyase</keyword>
<dbReference type="Gene3D" id="3.20.20.70">
    <property type="entry name" value="Aldolase class I"/>
    <property type="match status" value="1"/>
</dbReference>
<dbReference type="SUPFAM" id="SSF102114">
    <property type="entry name" value="Radical SAM enzymes"/>
    <property type="match status" value="1"/>
</dbReference>
<evidence type="ECO:0000256" key="4">
    <source>
        <dbReference type="ARBA" id="ARBA00022691"/>
    </source>
</evidence>
<dbReference type="GO" id="GO:0061799">
    <property type="term" value="F:cyclic pyranopterin monophosphate synthase activity"/>
    <property type="evidence" value="ECO:0007669"/>
    <property type="project" value="TreeGrafter"/>
</dbReference>
<dbReference type="Proteomes" id="UP000002725">
    <property type="component" value="Chromosome"/>
</dbReference>
<evidence type="ECO:0000256" key="9">
    <source>
        <dbReference type="ARBA" id="ARBA00023134"/>
    </source>
</evidence>
<feature type="region of interest" description="Disordered" evidence="13">
    <location>
        <begin position="309"/>
        <end position="336"/>
    </location>
</feature>
<reference evidence="15" key="1">
    <citation type="submission" date="2008-06" db="EMBL/GenBank/DDBJ databases">
        <title>Complete sequence of chromosome of Prosthecochloris aestuarii DSM 271.</title>
        <authorList>
            <consortium name="US DOE Joint Genome Institute"/>
            <person name="Lucas S."/>
            <person name="Copeland A."/>
            <person name="Lapidus A."/>
            <person name="Glavina del Rio T."/>
            <person name="Dalin E."/>
            <person name="Tice H."/>
            <person name="Bruce D."/>
            <person name="Goodwin L."/>
            <person name="Pitluck S."/>
            <person name="Schmutz J."/>
            <person name="Larimer F."/>
            <person name="Land M."/>
            <person name="Hauser L."/>
            <person name="Kyrpides N."/>
            <person name="Anderson I."/>
            <person name="Liu Z."/>
            <person name="Li T."/>
            <person name="Zhao F."/>
            <person name="Overmann J."/>
            <person name="Bryant D.A."/>
            <person name="Richardson P."/>
        </authorList>
    </citation>
    <scope>NUCLEOTIDE SEQUENCE [LARGE SCALE GENOMIC DNA]</scope>
    <source>
        <strain evidence="15">DSM 271</strain>
    </source>
</reference>
<dbReference type="RefSeq" id="WP_012506662.1">
    <property type="nucleotide sequence ID" value="NC_011059.1"/>
</dbReference>
<dbReference type="SFLD" id="SFLDG01067">
    <property type="entry name" value="SPASM/twitch_domain_containing"/>
    <property type="match status" value="1"/>
</dbReference>
<keyword evidence="3" id="KW-0004">4Fe-4S</keyword>
<dbReference type="CDD" id="cd01335">
    <property type="entry name" value="Radical_SAM"/>
    <property type="match status" value="1"/>
</dbReference>
<dbReference type="InterPro" id="IPR013483">
    <property type="entry name" value="MoaA"/>
</dbReference>
<keyword evidence="5" id="KW-0479">Metal-binding</keyword>
<dbReference type="eggNOG" id="COG2896">
    <property type="taxonomic scope" value="Bacteria"/>
</dbReference>
<keyword evidence="8" id="KW-0411">Iron-sulfur</keyword>
<dbReference type="InterPro" id="IPR058240">
    <property type="entry name" value="rSAM_sf"/>
</dbReference>
<dbReference type="AlphaFoldDB" id="B4S5T3"/>
<dbReference type="InterPro" id="IPR010505">
    <property type="entry name" value="MoaA_twitch"/>
</dbReference>
<dbReference type="InterPro" id="IPR040064">
    <property type="entry name" value="MoaA-like"/>
</dbReference>
<evidence type="ECO:0000256" key="10">
    <source>
        <dbReference type="ARBA" id="ARBA00023150"/>
    </source>
</evidence>
<evidence type="ECO:0000256" key="11">
    <source>
        <dbReference type="ARBA" id="ARBA00023239"/>
    </source>
</evidence>
<evidence type="ECO:0000259" key="14">
    <source>
        <dbReference type="PROSITE" id="PS51918"/>
    </source>
</evidence>
<feature type="compositionally biased region" description="Polar residues" evidence="13">
    <location>
        <begin position="327"/>
        <end position="336"/>
    </location>
</feature>
<keyword evidence="16" id="KW-1185">Reference proteome</keyword>
<dbReference type="Pfam" id="PF06463">
    <property type="entry name" value="Mob_synth_C"/>
    <property type="match status" value="1"/>
</dbReference>
<dbReference type="SFLD" id="SFLDG01383">
    <property type="entry name" value="cyclic_pyranopterin_phosphate"/>
    <property type="match status" value="1"/>
</dbReference>
<dbReference type="PANTHER" id="PTHR22960:SF0">
    <property type="entry name" value="MOLYBDENUM COFACTOR BIOSYNTHESIS PROTEIN 1"/>
    <property type="match status" value="1"/>
</dbReference>
<evidence type="ECO:0000256" key="1">
    <source>
        <dbReference type="ARBA" id="ARBA00001966"/>
    </source>
</evidence>
<name>B4S5T3_PROA2</name>
<evidence type="ECO:0000256" key="6">
    <source>
        <dbReference type="ARBA" id="ARBA00022741"/>
    </source>
</evidence>
<dbReference type="SMART" id="SM00729">
    <property type="entry name" value="Elp3"/>
    <property type="match status" value="1"/>
</dbReference>
<dbReference type="KEGG" id="paa:Paes_2126"/>
<dbReference type="Pfam" id="PF04055">
    <property type="entry name" value="Radical_SAM"/>
    <property type="match status" value="1"/>
</dbReference>
<evidence type="ECO:0000256" key="13">
    <source>
        <dbReference type="SAM" id="MobiDB-lite"/>
    </source>
</evidence>
<protein>
    <recommendedName>
        <fullName evidence="2">GTP 3',8-cyclase</fullName>
        <ecNumber evidence="2">4.1.99.22</ecNumber>
    </recommendedName>
</protein>
<dbReference type="STRING" id="290512.Paes_2126"/>
<dbReference type="InterPro" id="IPR006638">
    <property type="entry name" value="Elp3/MiaA/NifB-like_rSAM"/>
</dbReference>
<evidence type="ECO:0000313" key="15">
    <source>
        <dbReference type="EMBL" id="ACF47130.1"/>
    </source>
</evidence>
<dbReference type="GO" id="GO:0061798">
    <property type="term" value="F:GTP 3',8'-cyclase activity"/>
    <property type="evidence" value="ECO:0007669"/>
    <property type="project" value="UniProtKB-EC"/>
</dbReference>
<dbReference type="InterPro" id="IPR000385">
    <property type="entry name" value="MoaA_NifB_PqqE_Fe-S-bd_CS"/>
</dbReference>
<accession>B4S5T3</accession>
<evidence type="ECO:0000256" key="3">
    <source>
        <dbReference type="ARBA" id="ARBA00022485"/>
    </source>
</evidence>
<dbReference type="GO" id="GO:0051539">
    <property type="term" value="F:4 iron, 4 sulfur cluster binding"/>
    <property type="evidence" value="ECO:0007669"/>
    <property type="project" value="UniProtKB-KW"/>
</dbReference>
<gene>
    <name evidence="15" type="ordered locus">Paes_2126</name>
</gene>
<dbReference type="PROSITE" id="PS51918">
    <property type="entry name" value="RADICAL_SAM"/>
    <property type="match status" value="1"/>
</dbReference>
<proteinExistence type="predicted"/>
<keyword evidence="10" id="KW-0501">Molybdenum cofactor biosynthesis</keyword>
<sequence>MSQPHNAVSSPLKPLSDRYRRTVDYVRLAVTSQCNLRCMYCMREEHTVYNPEGEALSGDEIVSMLAVLARMGVSKVRYTGGEPLLRQDIVRLVRDAKALEGIETVSLTTNGLLLDRYLDDLVAAGIDAINFSLDTFDPERYREITRRNLFDKVHSNLLRLLECDALLVKINVLLLRKVNIDEITTFVELTRDRPVTVRFMELMPFDDHQIWRTGKFMGADKILETLHACYPDLQPMQGDATEYFSFSLPGYKGKVSVIPAFTRNFCSKCTRLRITSAGKAINCLYSREGTDLLDALRSGGQDSLEQLLRKSVEAKPRDGREAGGSALRTSMSEIGG</sequence>
<keyword evidence="7" id="KW-0408">Iron</keyword>